<dbReference type="GO" id="GO:0043169">
    <property type="term" value="F:cation binding"/>
    <property type="evidence" value="ECO:0007669"/>
    <property type="project" value="InterPro"/>
</dbReference>
<keyword evidence="5 9" id="KW-0378">Hydrolase</keyword>
<feature type="non-terminal residue" evidence="11">
    <location>
        <position position="391"/>
    </location>
</feature>
<keyword evidence="6 9" id="KW-0119">Carbohydrate metabolism</keyword>
<keyword evidence="12" id="KW-1185">Reference proteome</keyword>
<evidence type="ECO:0000259" key="10">
    <source>
        <dbReference type="SMART" id="SM00642"/>
    </source>
</evidence>
<evidence type="ECO:0000256" key="3">
    <source>
        <dbReference type="ARBA" id="ARBA00008061"/>
    </source>
</evidence>
<name>A0AAV0BHY1_PHAPC</name>
<protein>
    <recommendedName>
        <fullName evidence="4 9">Alpha-amylase</fullName>
        <ecNumber evidence="4 9">3.2.1.1</ecNumber>
    </recommendedName>
</protein>
<dbReference type="InterPro" id="IPR006046">
    <property type="entry name" value="Alpha_amylase"/>
</dbReference>
<dbReference type="Proteomes" id="UP001153365">
    <property type="component" value="Unassembled WGS sequence"/>
</dbReference>
<dbReference type="PRINTS" id="PR00110">
    <property type="entry name" value="ALPHAAMYLASE"/>
</dbReference>
<sequence>MFQWNYKDIGNECGNFLGTNGYRYVQISPPQEHILGDQWWKDYQPVSYKIGSRRGTEAELKEMIDKCEKSGVGVIADVVLNHMTAGSPSETRIGSLGSEFKKYDYKFNGYTRGDFHDCGRNGNNLISNYSDRYEVQNCELAGLSDLNTSKESVRRTIKRYLNRLIELGIRGFRIDAAKHMDSIDVKNFLKDIPVRVVQEVIYGFSEPIQPIEYLSNGRVHIFRGASELRRMFMNDGIAYLASPNPWGERWGSGYLPGSHSQVFITNWDMERGGTVALRFDMEPQIYILAQVFVLTWDYGQIDIYSGYNFTSYDDGPEQASVECGRYGWRCEHRNPVIVGAVKLRSHISNEPVTNIMTSGIQRLAFNRGSKAFIAINNEDSEWILDGIEVKL</sequence>
<gene>
    <name evidence="11" type="ORF">PPACK8108_LOCUS20307</name>
</gene>
<comment type="similarity">
    <text evidence="3 8">Belongs to the glycosyl hydrolase 13 family.</text>
</comment>
<dbReference type="InterPro" id="IPR013780">
    <property type="entry name" value="Glyco_hydro_b"/>
</dbReference>
<dbReference type="SUPFAM" id="SSF51011">
    <property type="entry name" value="Glycosyl hydrolase domain"/>
    <property type="match status" value="1"/>
</dbReference>
<evidence type="ECO:0000256" key="1">
    <source>
        <dbReference type="ARBA" id="ARBA00000548"/>
    </source>
</evidence>
<keyword evidence="7 9" id="KW-0326">Glycosidase</keyword>
<evidence type="ECO:0000256" key="2">
    <source>
        <dbReference type="ARBA" id="ARBA00001913"/>
    </source>
</evidence>
<dbReference type="Gene3D" id="3.20.20.80">
    <property type="entry name" value="Glycosidases"/>
    <property type="match status" value="1"/>
</dbReference>
<evidence type="ECO:0000313" key="12">
    <source>
        <dbReference type="Proteomes" id="UP001153365"/>
    </source>
</evidence>
<reference evidence="11" key="1">
    <citation type="submission" date="2022-06" db="EMBL/GenBank/DDBJ databases">
        <authorList>
            <consortium name="SYNGENTA / RWTH Aachen University"/>
        </authorList>
    </citation>
    <scope>NUCLEOTIDE SEQUENCE</scope>
</reference>
<proteinExistence type="inferred from homology"/>
<dbReference type="InterPro" id="IPR017853">
    <property type="entry name" value="GH"/>
</dbReference>
<evidence type="ECO:0000256" key="7">
    <source>
        <dbReference type="ARBA" id="ARBA00023295"/>
    </source>
</evidence>
<comment type="cofactor">
    <cofactor evidence="2">
        <name>Ca(2+)</name>
        <dbReference type="ChEBI" id="CHEBI:29108"/>
    </cofactor>
</comment>
<dbReference type="PANTHER" id="PTHR43447">
    <property type="entry name" value="ALPHA-AMYLASE"/>
    <property type="match status" value="1"/>
</dbReference>
<evidence type="ECO:0000256" key="8">
    <source>
        <dbReference type="RuleBase" id="RU003615"/>
    </source>
</evidence>
<dbReference type="Pfam" id="PF00128">
    <property type="entry name" value="Alpha-amylase"/>
    <property type="match status" value="1"/>
</dbReference>
<evidence type="ECO:0000256" key="5">
    <source>
        <dbReference type="ARBA" id="ARBA00022801"/>
    </source>
</evidence>
<feature type="domain" description="Glycosyl hydrolase family 13 catalytic" evidence="10">
    <location>
        <begin position="1"/>
        <end position="344"/>
    </location>
</feature>
<dbReference type="EC" id="3.2.1.1" evidence="4 9"/>
<comment type="catalytic activity">
    <reaction evidence="1 9">
        <text>Endohydrolysis of (1-&gt;4)-alpha-D-glucosidic linkages in polysaccharides containing three or more (1-&gt;4)-alpha-linked D-glucose units.</text>
        <dbReference type="EC" id="3.2.1.1"/>
    </reaction>
</comment>
<dbReference type="Gene3D" id="2.60.40.1180">
    <property type="entry name" value="Golgi alpha-mannosidase II"/>
    <property type="match status" value="1"/>
</dbReference>
<evidence type="ECO:0000313" key="11">
    <source>
        <dbReference type="EMBL" id="CAH7685735.1"/>
    </source>
</evidence>
<comment type="caution">
    <text evidence="11">The sequence shown here is derived from an EMBL/GenBank/DDBJ whole genome shotgun (WGS) entry which is preliminary data.</text>
</comment>
<evidence type="ECO:0000256" key="9">
    <source>
        <dbReference type="RuleBase" id="RU361134"/>
    </source>
</evidence>
<dbReference type="CDD" id="cd11317">
    <property type="entry name" value="AmyAc_bac_euk_AmyA"/>
    <property type="match status" value="1"/>
</dbReference>
<dbReference type="AlphaFoldDB" id="A0AAV0BHY1"/>
<dbReference type="EMBL" id="CALTRL010005742">
    <property type="protein sequence ID" value="CAH7685735.1"/>
    <property type="molecule type" value="Genomic_DNA"/>
</dbReference>
<dbReference type="GO" id="GO:0005975">
    <property type="term" value="P:carbohydrate metabolic process"/>
    <property type="evidence" value="ECO:0007669"/>
    <property type="project" value="InterPro"/>
</dbReference>
<organism evidence="11 12">
    <name type="scientific">Phakopsora pachyrhizi</name>
    <name type="common">Asian soybean rust disease fungus</name>
    <dbReference type="NCBI Taxonomy" id="170000"/>
    <lineage>
        <taxon>Eukaryota</taxon>
        <taxon>Fungi</taxon>
        <taxon>Dikarya</taxon>
        <taxon>Basidiomycota</taxon>
        <taxon>Pucciniomycotina</taxon>
        <taxon>Pucciniomycetes</taxon>
        <taxon>Pucciniales</taxon>
        <taxon>Phakopsoraceae</taxon>
        <taxon>Phakopsora</taxon>
    </lineage>
</organism>
<dbReference type="InterPro" id="IPR006047">
    <property type="entry name" value="GH13_cat_dom"/>
</dbReference>
<evidence type="ECO:0000256" key="6">
    <source>
        <dbReference type="ARBA" id="ARBA00023277"/>
    </source>
</evidence>
<dbReference type="SMART" id="SM00642">
    <property type="entry name" value="Aamy"/>
    <property type="match status" value="1"/>
</dbReference>
<dbReference type="SUPFAM" id="SSF51445">
    <property type="entry name" value="(Trans)glycosidases"/>
    <property type="match status" value="1"/>
</dbReference>
<dbReference type="GO" id="GO:0004556">
    <property type="term" value="F:alpha-amylase activity"/>
    <property type="evidence" value="ECO:0007669"/>
    <property type="project" value="UniProtKB-UniRule"/>
</dbReference>
<accession>A0AAV0BHY1</accession>
<evidence type="ECO:0000256" key="4">
    <source>
        <dbReference type="ARBA" id="ARBA00012595"/>
    </source>
</evidence>